<evidence type="ECO:0000313" key="9">
    <source>
        <dbReference type="Proteomes" id="UP000029736"/>
    </source>
</evidence>
<name>A0A098S516_9BACT</name>
<evidence type="ECO:0000256" key="3">
    <source>
        <dbReference type="ARBA" id="ARBA00022884"/>
    </source>
</evidence>
<protein>
    <recommendedName>
        <fullName evidence="6 7">Large ribosomal subunit protein uL3</fullName>
    </recommendedName>
</protein>
<evidence type="ECO:0000256" key="1">
    <source>
        <dbReference type="ARBA" id="ARBA00006540"/>
    </source>
</evidence>
<dbReference type="InterPro" id="IPR019927">
    <property type="entry name" value="Ribosomal_uL3_bac/org-type"/>
</dbReference>
<proteinExistence type="inferred from homology"/>
<dbReference type="GO" id="GO:0022625">
    <property type="term" value="C:cytosolic large ribosomal subunit"/>
    <property type="evidence" value="ECO:0007669"/>
    <property type="project" value="TreeGrafter"/>
</dbReference>
<keyword evidence="2 7" id="KW-0699">rRNA-binding</keyword>
<evidence type="ECO:0000256" key="4">
    <source>
        <dbReference type="ARBA" id="ARBA00022980"/>
    </source>
</evidence>
<keyword evidence="5 7" id="KW-0687">Ribonucleoprotein</keyword>
<keyword evidence="4 7" id="KW-0689">Ribosomal protein</keyword>
<organism evidence="8 9">
    <name type="scientific">Phaeodactylibacter xiamenensis</name>
    <dbReference type="NCBI Taxonomy" id="1524460"/>
    <lineage>
        <taxon>Bacteria</taxon>
        <taxon>Pseudomonadati</taxon>
        <taxon>Bacteroidota</taxon>
        <taxon>Saprospiria</taxon>
        <taxon>Saprospirales</taxon>
        <taxon>Haliscomenobacteraceae</taxon>
        <taxon>Phaeodactylibacter</taxon>
    </lineage>
</organism>
<gene>
    <name evidence="7" type="primary">rplC</name>
    <name evidence="8" type="ORF">IX84_14575</name>
</gene>
<reference evidence="8 9" key="1">
    <citation type="journal article" date="2014" name="Int. J. Syst. Evol. Microbiol.">
        <title>Phaeodactylibacter xiamenensis gen. nov., sp. nov., a member of the family Saprospiraceae isolated from the marine alga Phaeodactylum tricornutum.</title>
        <authorList>
            <person name="Chen Z.Jr."/>
            <person name="Lei X."/>
            <person name="Lai Q."/>
            <person name="Li Y."/>
            <person name="Zhang B."/>
            <person name="Zhang J."/>
            <person name="Zhang H."/>
            <person name="Yang L."/>
            <person name="Zheng W."/>
            <person name="Tian Y."/>
            <person name="Yu Z."/>
            <person name="Xu H.Jr."/>
            <person name="Zheng T."/>
        </authorList>
    </citation>
    <scope>NUCLEOTIDE SEQUENCE [LARGE SCALE GENOMIC DNA]</scope>
    <source>
        <strain evidence="8 9">KD52</strain>
    </source>
</reference>
<evidence type="ECO:0000256" key="6">
    <source>
        <dbReference type="ARBA" id="ARBA00035243"/>
    </source>
</evidence>
<dbReference type="PANTHER" id="PTHR11229">
    <property type="entry name" value="50S RIBOSOMAL PROTEIN L3"/>
    <property type="match status" value="1"/>
</dbReference>
<keyword evidence="3 7" id="KW-0694">RNA-binding</keyword>
<dbReference type="Gene3D" id="3.30.160.810">
    <property type="match status" value="1"/>
</dbReference>
<dbReference type="FunFam" id="3.30.160.810:FF:000001">
    <property type="entry name" value="50S ribosomal protein L3"/>
    <property type="match status" value="1"/>
</dbReference>
<dbReference type="GO" id="GO:0019843">
    <property type="term" value="F:rRNA binding"/>
    <property type="evidence" value="ECO:0007669"/>
    <property type="project" value="UniProtKB-UniRule"/>
</dbReference>
<dbReference type="STRING" id="1524460.IX84_14575"/>
<dbReference type="AlphaFoldDB" id="A0A098S516"/>
<evidence type="ECO:0000313" key="8">
    <source>
        <dbReference type="EMBL" id="KGE87439.1"/>
    </source>
</evidence>
<dbReference type="OrthoDB" id="9806135at2"/>
<comment type="function">
    <text evidence="7">One of the primary rRNA binding proteins, it binds directly near the 3'-end of the 23S rRNA, where it nucleates assembly of the 50S subunit.</text>
</comment>
<evidence type="ECO:0000256" key="7">
    <source>
        <dbReference type="HAMAP-Rule" id="MF_01325"/>
    </source>
</evidence>
<dbReference type="FunFam" id="2.40.30.10:FF:000047">
    <property type="entry name" value="50S ribosomal protein L3"/>
    <property type="match status" value="1"/>
</dbReference>
<dbReference type="EMBL" id="JPOS01000035">
    <property type="protein sequence ID" value="KGE87439.1"/>
    <property type="molecule type" value="Genomic_DNA"/>
</dbReference>
<evidence type="ECO:0000256" key="2">
    <source>
        <dbReference type="ARBA" id="ARBA00022730"/>
    </source>
</evidence>
<dbReference type="InterPro" id="IPR009000">
    <property type="entry name" value="Transl_B-barrel_sf"/>
</dbReference>
<dbReference type="Proteomes" id="UP000029736">
    <property type="component" value="Unassembled WGS sequence"/>
</dbReference>
<evidence type="ECO:0000256" key="5">
    <source>
        <dbReference type="ARBA" id="ARBA00023274"/>
    </source>
</evidence>
<dbReference type="RefSeq" id="WP_044221804.1">
    <property type="nucleotide sequence ID" value="NZ_CAKZLC010000534.1"/>
</dbReference>
<dbReference type="HAMAP" id="MF_01325_B">
    <property type="entry name" value="Ribosomal_uL3_B"/>
    <property type="match status" value="1"/>
</dbReference>
<dbReference type="GO" id="GO:0006412">
    <property type="term" value="P:translation"/>
    <property type="evidence" value="ECO:0007669"/>
    <property type="project" value="UniProtKB-UniRule"/>
</dbReference>
<keyword evidence="9" id="KW-1185">Reference proteome</keyword>
<accession>A0A098S516</accession>
<comment type="caution">
    <text evidence="8">The sequence shown here is derived from an EMBL/GenBank/DDBJ whole genome shotgun (WGS) entry which is preliminary data.</text>
</comment>
<comment type="subunit">
    <text evidence="7">Part of the 50S ribosomal subunit. Forms a cluster with proteins L14 and L19.</text>
</comment>
<dbReference type="Pfam" id="PF00297">
    <property type="entry name" value="Ribosomal_L3"/>
    <property type="match status" value="1"/>
</dbReference>
<dbReference type="InterPro" id="IPR000597">
    <property type="entry name" value="Ribosomal_uL3"/>
</dbReference>
<dbReference type="NCBIfam" id="TIGR03625">
    <property type="entry name" value="L3_bact"/>
    <property type="match status" value="1"/>
</dbReference>
<dbReference type="PANTHER" id="PTHR11229:SF16">
    <property type="entry name" value="LARGE RIBOSOMAL SUBUNIT PROTEIN UL3C"/>
    <property type="match status" value="1"/>
</dbReference>
<dbReference type="Gene3D" id="2.40.30.10">
    <property type="entry name" value="Translation factors"/>
    <property type="match status" value="1"/>
</dbReference>
<sequence length="207" mass="22119">MNGIIGKKIGMTSIFDGLGRNIACTVIEAGPCVITQVKTTETDGYNAVQLGFGEAKVKNTSQALQGHYEKAKTGPKRDLVEFRDFDVVEKAIGDLLKVEEVFKEGDLVSAVGTSKGKGFQGVVKRHGFAGVNDATHGQHNRQRAPGSIGAASYPAKVFKGMRMAGRTGGDRIKVKNLRVVKLFPEQNLILVKGAVPGHKGSTVIIEK</sequence>
<dbReference type="GO" id="GO:0003735">
    <property type="term" value="F:structural constituent of ribosome"/>
    <property type="evidence" value="ECO:0007669"/>
    <property type="project" value="UniProtKB-UniRule"/>
</dbReference>
<comment type="similarity">
    <text evidence="1 7">Belongs to the universal ribosomal protein uL3 family.</text>
</comment>
<dbReference type="SUPFAM" id="SSF50447">
    <property type="entry name" value="Translation proteins"/>
    <property type="match status" value="1"/>
</dbReference>